<dbReference type="Pfam" id="PF00440">
    <property type="entry name" value="TetR_N"/>
    <property type="match status" value="1"/>
</dbReference>
<name>A0A927CWW6_9BACI</name>
<accession>A0A927CWW6</accession>
<dbReference type="Gene3D" id="1.10.10.60">
    <property type="entry name" value="Homeodomain-like"/>
    <property type="match status" value="1"/>
</dbReference>
<evidence type="ECO:0000256" key="3">
    <source>
        <dbReference type="ARBA" id="ARBA00023163"/>
    </source>
</evidence>
<evidence type="ECO:0000256" key="4">
    <source>
        <dbReference type="PROSITE-ProRule" id="PRU00335"/>
    </source>
</evidence>
<dbReference type="RefSeq" id="WP_190997783.1">
    <property type="nucleotide sequence ID" value="NZ_JACXSI010000015.1"/>
</dbReference>
<keyword evidence="7" id="KW-1185">Reference proteome</keyword>
<evidence type="ECO:0000313" key="7">
    <source>
        <dbReference type="Proteomes" id="UP000602076"/>
    </source>
</evidence>
<dbReference type="InterPro" id="IPR001647">
    <property type="entry name" value="HTH_TetR"/>
</dbReference>
<comment type="caution">
    <text evidence="6">The sequence shown here is derived from an EMBL/GenBank/DDBJ whole genome shotgun (WGS) entry which is preliminary data.</text>
</comment>
<dbReference type="SUPFAM" id="SSF46689">
    <property type="entry name" value="Homeodomain-like"/>
    <property type="match status" value="1"/>
</dbReference>
<keyword evidence="3" id="KW-0804">Transcription</keyword>
<dbReference type="GO" id="GO:0003700">
    <property type="term" value="F:DNA-binding transcription factor activity"/>
    <property type="evidence" value="ECO:0007669"/>
    <property type="project" value="TreeGrafter"/>
</dbReference>
<evidence type="ECO:0000256" key="2">
    <source>
        <dbReference type="ARBA" id="ARBA00023125"/>
    </source>
</evidence>
<dbReference type="InterPro" id="IPR036271">
    <property type="entry name" value="Tet_transcr_reg_TetR-rel_C_sf"/>
</dbReference>
<gene>
    <name evidence="6" type="ORF">IEO70_07640</name>
</gene>
<feature type="DNA-binding region" description="H-T-H motif" evidence="4">
    <location>
        <begin position="29"/>
        <end position="48"/>
    </location>
</feature>
<evidence type="ECO:0000313" key="6">
    <source>
        <dbReference type="EMBL" id="MBD3108237.1"/>
    </source>
</evidence>
<keyword evidence="1" id="KW-0805">Transcription regulation</keyword>
<protein>
    <submittedName>
        <fullName evidence="6">TetR/AcrR family transcriptional regulator</fullName>
    </submittedName>
</protein>
<dbReference type="AlphaFoldDB" id="A0A927CWW6"/>
<dbReference type="EMBL" id="JACXSI010000015">
    <property type="protein sequence ID" value="MBD3108237.1"/>
    <property type="molecule type" value="Genomic_DNA"/>
</dbReference>
<dbReference type="PROSITE" id="PS50977">
    <property type="entry name" value="HTH_TETR_2"/>
    <property type="match status" value="1"/>
</dbReference>
<keyword evidence="2 4" id="KW-0238">DNA-binding</keyword>
<dbReference type="Gene3D" id="1.10.357.10">
    <property type="entry name" value="Tetracycline Repressor, domain 2"/>
    <property type="match status" value="1"/>
</dbReference>
<dbReference type="PANTHER" id="PTHR30055:SF234">
    <property type="entry name" value="HTH-TYPE TRANSCRIPTIONAL REGULATOR BETI"/>
    <property type="match status" value="1"/>
</dbReference>
<dbReference type="Proteomes" id="UP000602076">
    <property type="component" value="Unassembled WGS sequence"/>
</dbReference>
<dbReference type="GO" id="GO:0000976">
    <property type="term" value="F:transcription cis-regulatory region binding"/>
    <property type="evidence" value="ECO:0007669"/>
    <property type="project" value="TreeGrafter"/>
</dbReference>
<dbReference type="InterPro" id="IPR050109">
    <property type="entry name" value="HTH-type_TetR-like_transc_reg"/>
</dbReference>
<sequence length="189" mass="22508">MARKKKIDHKELMIETEKLLLETGYDSFHFRLLAERLGVGRSTLYEYYANKDDLITAYVHSFAYERVEESKLVLEIDDLQEQLKAFLRIFLKYNHIQQIVTMITQMEGQNKPQNEENVIHIKKLIKEINAVSLQIIKKGQREGKIRHDLDDMFISYMMFHLIQIPNFRQKPDEERLEQFVDFLLNGVST</sequence>
<evidence type="ECO:0000256" key="1">
    <source>
        <dbReference type="ARBA" id="ARBA00023015"/>
    </source>
</evidence>
<dbReference type="PANTHER" id="PTHR30055">
    <property type="entry name" value="HTH-TYPE TRANSCRIPTIONAL REGULATOR RUTR"/>
    <property type="match status" value="1"/>
</dbReference>
<organism evidence="6 7">
    <name type="scientific">Peribacillus faecalis</name>
    <dbReference type="NCBI Taxonomy" id="2772559"/>
    <lineage>
        <taxon>Bacteria</taxon>
        <taxon>Bacillati</taxon>
        <taxon>Bacillota</taxon>
        <taxon>Bacilli</taxon>
        <taxon>Bacillales</taxon>
        <taxon>Bacillaceae</taxon>
        <taxon>Peribacillus</taxon>
    </lineage>
</organism>
<dbReference type="SUPFAM" id="SSF48498">
    <property type="entry name" value="Tetracyclin repressor-like, C-terminal domain"/>
    <property type="match status" value="1"/>
</dbReference>
<dbReference type="PRINTS" id="PR00455">
    <property type="entry name" value="HTHTETR"/>
</dbReference>
<reference evidence="6" key="1">
    <citation type="submission" date="2020-09" db="EMBL/GenBank/DDBJ databases">
        <title>Bacillus faecalis sp. nov., a moderately halophilic bacterium isolated from cow faeces.</title>
        <authorList>
            <person name="Jiang L."/>
            <person name="Lee J."/>
        </authorList>
    </citation>
    <scope>NUCLEOTIDE SEQUENCE</scope>
    <source>
        <strain evidence="6">AGMB 02131</strain>
    </source>
</reference>
<feature type="domain" description="HTH tetR-type" evidence="5">
    <location>
        <begin position="6"/>
        <end position="66"/>
    </location>
</feature>
<dbReference type="InterPro" id="IPR009057">
    <property type="entry name" value="Homeodomain-like_sf"/>
</dbReference>
<proteinExistence type="predicted"/>
<evidence type="ECO:0000259" key="5">
    <source>
        <dbReference type="PROSITE" id="PS50977"/>
    </source>
</evidence>